<dbReference type="RefSeq" id="WP_185105749.1">
    <property type="nucleotide sequence ID" value="NZ_BAAAXY010000149.1"/>
</dbReference>
<dbReference type="AlphaFoldDB" id="A0A7X0U1J0"/>
<gene>
    <name evidence="1" type="ORF">HD593_006526</name>
</gene>
<name>A0A7X0U1J0_9ACTN</name>
<protein>
    <submittedName>
        <fullName evidence="1">Uncharacterized protein</fullName>
    </submittedName>
</protein>
<evidence type="ECO:0000313" key="2">
    <source>
        <dbReference type="Proteomes" id="UP000565579"/>
    </source>
</evidence>
<dbReference type="EMBL" id="JACHMI010000001">
    <property type="protein sequence ID" value="MBB6551731.1"/>
    <property type="molecule type" value="Genomic_DNA"/>
</dbReference>
<evidence type="ECO:0000313" key="1">
    <source>
        <dbReference type="EMBL" id="MBB6551731.1"/>
    </source>
</evidence>
<proteinExistence type="predicted"/>
<sequence>MVEAATMPVADAKEPRVWLSFVQASLTDREPAAIRQAAVTEMTGLWHQVEPATP</sequence>
<reference evidence="1 2" key="1">
    <citation type="submission" date="2020-08" db="EMBL/GenBank/DDBJ databases">
        <title>Sequencing the genomes of 1000 actinobacteria strains.</title>
        <authorList>
            <person name="Klenk H.-P."/>
        </authorList>
    </citation>
    <scope>NUCLEOTIDE SEQUENCE [LARGE SCALE GENOMIC DNA]</scope>
    <source>
        <strain evidence="1 2">DSM 43768</strain>
    </source>
</reference>
<comment type="caution">
    <text evidence="1">The sequence shown here is derived from an EMBL/GenBank/DDBJ whole genome shotgun (WGS) entry which is preliminary data.</text>
</comment>
<accession>A0A7X0U1J0</accession>
<organism evidence="1 2">
    <name type="scientific">Nonomuraea rubra</name>
    <dbReference type="NCBI Taxonomy" id="46180"/>
    <lineage>
        <taxon>Bacteria</taxon>
        <taxon>Bacillati</taxon>
        <taxon>Actinomycetota</taxon>
        <taxon>Actinomycetes</taxon>
        <taxon>Streptosporangiales</taxon>
        <taxon>Streptosporangiaceae</taxon>
        <taxon>Nonomuraea</taxon>
    </lineage>
</organism>
<keyword evidence="2" id="KW-1185">Reference proteome</keyword>
<dbReference type="Proteomes" id="UP000565579">
    <property type="component" value="Unassembled WGS sequence"/>
</dbReference>